<name>A0A9Y1BMC8_9ARCH</name>
<dbReference type="InterPro" id="IPR037171">
    <property type="entry name" value="NagB/RpiA_transferase-like"/>
</dbReference>
<dbReference type="Pfam" id="PF01008">
    <property type="entry name" value="IF-2B"/>
    <property type="match status" value="1"/>
</dbReference>
<proteinExistence type="inferred from homology"/>
<protein>
    <submittedName>
        <fullName evidence="2">Uncharacterized protein</fullName>
    </submittedName>
</protein>
<dbReference type="Gene3D" id="3.40.50.10470">
    <property type="entry name" value="Translation initiation factor eif-2b, domain 2"/>
    <property type="match status" value="1"/>
</dbReference>
<dbReference type="InterPro" id="IPR042529">
    <property type="entry name" value="IF_2B-like_C"/>
</dbReference>
<sequence length="302" mass="34427">MSGFFFKEIESLRDDKTSGAMEITEKVLLILKEEIEKNFTLWDNYSTNEKIDQLLPIININKNMIILRNLVLEFLSLLENGVELEKIPSIQLEKLNNSKKILAQNISKHIFEEKTIITFSRASTVLESLRVGKELYKQPLEVIIFESSPKKEGKTLAEELLKIGHKVRYSFDAAMKVMFDKYKPTLAIIGADSIFPQGEVVNKAGSYILAKLAEEYSIPFIVGATAKKVMLKEIDVIGKIMPSESTDLWNTEYDPNLEVVDVHFEKIPRELISGYISEKGLNKKPIGEKYTLSENIIKKVYS</sequence>
<evidence type="ECO:0000256" key="1">
    <source>
        <dbReference type="RuleBase" id="RU003814"/>
    </source>
</evidence>
<dbReference type="AlphaFoldDB" id="A0A9Y1BMC8"/>
<dbReference type="InterPro" id="IPR000649">
    <property type="entry name" value="IF-2B-related"/>
</dbReference>
<dbReference type="PANTHER" id="PTHR43475:SF3">
    <property type="entry name" value="TRANSLATION INITIATION FACTOR EIF-2B SUBUNIT FAMILY PROTEIN (AFU_ORTHOLOGUE AFUA_2G14290)"/>
    <property type="match status" value="1"/>
</dbReference>
<dbReference type="GO" id="GO:0046523">
    <property type="term" value="F:S-methyl-5-thioribose-1-phosphate isomerase activity"/>
    <property type="evidence" value="ECO:0007669"/>
    <property type="project" value="TreeGrafter"/>
</dbReference>
<dbReference type="PANTHER" id="PTHR43475">
    <property type="entry name" value="METHYLTHIORIBOSE-1-PHOSPHATE ISOMERASE"/>
    <property type="match status" value="1"/>
</dbReference>
<organism evidence="2">
    <name type="scientific">Candidatus Heimdallarchaeum aukensis</name>
    <dbReference type="NCBI Taxonomy" id="2876573"/>
    <lineage>
        <taxon>Archaea</taxon>
        <taxon>Promethearchaeati</taxon>
        <taxon>Candidatus Heimdallarchaeota</taxon>
        <taxon>Candidatus Heimdallarchaeia (ex Rinke et al. 2021) (nom. nud.)</taxon>
        <taxon>Candidatus Heimdallarchaeales</taxon>
        <taxon>Candidatus Heimdallarchaeaceae</taxon>
        <taxon>Candidatus Heimdallarchaeum</taxon>
    </lineage>
</organism>
<dbReference type="Proteomes" id="UP001201020">
    <property type="component" value="Chromosome"/>
</dbReference>
<reference evidence="2" key="1">
    <citation type="journal article" date="2022" name="Nat. Microbiol.">
        <title>Unique mobile elements and scalable gene flow at the prokaryote-eukaryote boundary revealed by circularized Asgard archaea genomes.</title>
        <authorList>
            <person name="Wu F."/>
            <person name="Speth D.R."/>
            <person name="Philosof A."/>
            <person name="Cremiere A."/>
            <person name="Narayanan A."/>
            <person name="Barco R.A."/>
            <person name="Connon S.A."/>
            <person name="Amend J.P."/>
            <person name="Antoshechkin I.A."/>
            <person name="Orphan V.J."/>
        </authorList>
    </citation>
    <scope>NUCLEOTIDE SEQUENCE</scope>
    <source>
        <strain evidence="2">PM71</strain>
    </source>
</reference>
<evidence type="ECO:0000313" key="2">
    <source>
        <dbReference type="EMBL" id="UJG40924.1"/>
    </source>
</evidence>
<dbReference type="GO" id="GO:0019509">
    <property type="term" value="P:L-methionine salvage from methylthioadenosine"/>
    <property type="evidence" value="ECO:0007669"/>
    <property type="project" value="TreeGrafter"/>
</dbReference>
<comment type="similarity">
    <text evidence="1">Belongs to the eIF-2B alpha/beta/delta subunits family.</text>
</comment>
<accession>A0A9Y1BMC8</accession>
<dbReference type="SUPFAM" id="SSF100950">
    <property type="entry name" value="NagB/RpiA/CoA transferase-like"/>
    <property type="match status" value="1"/>
</dbReference>
<dbReference type="EMBL" id="CP084166">
    <property type="protein sequence ID" value="UJG40924.1"/>
    <property type="molecule type" value="Genomic_DNA"/>
</dbReference>
<gene>
    <name evidence="2" type="ORF">K9W45_00350</name>
</gene>